<keyword evidence="4" id="KW-1015">Disulfide bond</keyword>
<keyword evidence="3 5" id="KW-0720">Serine protease</keyword>
<reference evidence="9" key="1">
    <citation type="submission" date="2012-12" db="EMBL/GenBank/DDBJ databases">
        <authorList>
            <person name="Hellsten U."/>
            <person name="Grimwood J."/>
            <person name="Chapman J.A."/>
            <person name="Shapiro H."/>
            <person name="Aerts A."/>
            <person name="Otillar R.P."/>
            <person name="Terry A.Y."/>
            <person name="Boore J.L."/>
            <person name="Simakov O."/>
            <person name="Marletaz F."/>
            <person name="Cho S.-J."/>
            <person name="Edsinger-Gonzales E."/>
            <person name="Havlak P."/>
            <person name="Kuo D.-H."/>
            <person name="Larsson T."/>
            <person name="Lv J."/>
            <person name="Arendt D."/>
            <person name="Savage R."/>
            <person name="Osoegawa K."/>
            <person name="de Jong P."/>
            <person name="Lindberg D.R."/>
            <person name="Seaver E.C."/>
            <person name="Weisblat D.A."/>
            <person name="Putnam N.H."/>
            <person name="Grigoriev I.V."/>
            <person name="Rokhsar D.S."/>
        </authorList>
    </citation>
    <scope>NUCLEOTIDE SEQUENCE</scope>
    <source>
        <strain evidence="9">I ESC-2004</strain>
    </source>
</reference>
<keyword evidence="2 5" id="KW-0378">Hydrolase</keyword>
<name>R7URY6_CAPTE</name>
<dbReference type="InterPro" id="IPR018114">
    <property type="entry name" value="TRYPSIN_HIS"/>
</dbReference>
<dbReference type="OrthoDB" id="546450at2759"/>
<dbReference type="Pfam" id="PF00089">
    <property type="entry name" value="Trypsin"/>
    <property type="match status" value="1"/>
</dbReference>
<evidence type="ECO:0000259" key="6">
    <source>
        <dbReference type="PROSITE" id="PS50240"/>
    </source>
</evidence>
<dbReference type="SUPFAM" id="SSF50494">
    <property type="entry name" value="Trypsin-like serine proteases"/>
    <property type="match status" value="1"/>
</dbReference>
<dbReference type="SMART" id="SM00020">
    <property type="entry name" value="Tryp_SPc"/>
    <property type="match status" value="1"/>
</dbReference>
<proteinExistence type="predicted"/>
<dbReference type="PROSITE" id="PS00135">
    <property type="entry name" value="TRYPSIN_SER"/>
    <property type="match status" value="1"/>
</dbReference>
<dbReference type="InterPro" id="IPR033116">
    <property type="entry name" value="TRYPSIN_SER"/>
</dbReference>
<dbReference type="GO" id="GO:0006508">
    <property type="term" value="P:proteolysis"/>
    <property type="evidence" value="ECO:0007669"/>
    <property type="project" value="UniProtKB-KW"/>
</dbReference>
<protein>
    <recommendedName>
        <fullName evidence="6">Peptidase S1 domain-containing protein</fullName>
    </recommendedName>
</protein>
<dbReference type="OMA" id="AMMTMND"/>
<keyword evidence="1 5" id="KW-0645">Protease</keyword>
<dbReference type="STRING" id="283909.R7URY6"/>
<dbReference type="InterPro" id="IPR001314">
    <property type="entry name" value="Peptidase_S1A"/>
</dbReference>
<dbReference type="HOGENOM" id="CLU_006842_7_0_1"/>
<dbReference type="PROSITE" id="PS50240">
    <property type="entry name" value="TRYPSIN_DOM"/>
    <property type="match status" value="1"/>
</dbReference>
<dbReference type="AlphaFoldDB" id="R7URY6"/>
<dbReference type="FunCoup" id="R7URY6">
    <property type="interactions" value="27"/>
</dbReference>
<dbReference type="GO" id="GO:0004252">
    <property type="term" value="F:serine-type endopeptidase activity"/>
    <property type="evidence" value="ECO:0007669"/>
    <property type="project" value="InterPro"/>
</dbReference>
<dbReference type="EMBL" id="KB300511">
    <property type="protein sequence ID" value="ELU06672.1"/>
    <property type="molecule type" value="Genomic_DNA"/>
</dbReference>
<dbReference type="EMBL" id="AMQN01001213">
    <property type="status" value="NOT_ANNOTATED_CDS"/>
    <property type="molecule type" value="Genomic_DNA"/>
</dbReference>
<evidence type="ECO:0000256" key="1">
    <source>
        <dbReference type="ARBA" id="ARBA00022670"/>
    </source>
</evidence>
<organism evidence="7">
    <name type="scientific">Capitella teleta</name>
    <name type="common">Polychaete worm</name>
    <dbReference type="NCBI Taxonomy" id="283909"/>
    <lineage>
        <taxon>Eukaryota</taxon>
        <taxon>Metazoa</taxon>
        <taxon>Spiralia</taxon>
        <taxon>Lophotrochozoa</taxon>
        <taxon>Annelida</taxon>
        <taxon>Polychaeta</taxon>
        <taxon>Sedentaria</taxon>
        <taxon>Scolecida</taxon>
        <taxon>Capitellidae</taxon>
        <taxon>Capitella</taxon>
    </lineage>
</organism>
<evidence type="ECO:0000256" key="5">
    <source>
        <dbReference type="RuleBase" id="RU363034"/>
    </source>
</evidence>
<dbReference type="PANTHER" id="PTHR24252:SF7">
    <property type="entry name" value="HYALIN"/>
    <property type="match status" value="1"/>
</dbReference>
<reference evidence="8" key="3">
    <citation type="submission" date="2015-06" db="UniProtKB">
        <authorList>
            <consortium name="EnsemblMetazoa"/>
        </authorList>
    </citation>
    <scope>IDENTIFICATION</scope>
</reference>
<feature type="domain" description="Peptidase S1" evidence="6">
    <location>
        <begin position="32"/>
        <end position="263"/>
    </location>
</feature>
<dbReference type="InterPro" id="IPR043504">
    <property type="entry name" value="Peptidase_S1_PA_chymotrypsin"/>
</dbReference>
<dbReference type="InterPro" id="IPR009003">
    <property type="entry name" value="Peptidase_S1_PA"/>
</dbReference>
<dbReference type="PROSITE" id="PS00134">
    <property type="entry name" value="TRYPSIN_HIS"/>
    <property type="match status" value="1"/>
</dbReference>
<evidence type="ECO:0000313" key="9">
    <source>
        <dbReference type="Proteomes" id="UP000014760"/>
    </source>
</evidence>
<gene>
    <name evidence="7" type="ORF">CAPTEDRAFT_18116</name>
</gene>
<keyword evidence="9" id="KW-1185">Reference proteome</keyword>
<evidence type="ECO:0000256" key="4">
    <source>
        <dbReference type="ARBA" id="ARBA00023157"/>
    </source>
</evidence>
<evidence type="ECO:0000313" key="8">
    <source>
        <dbReference type="EnsemblMetazoa" id="CapteP18116"/>
    </source>
</evidence>
<dbReference type="CDD" id="cd00190">
    <property type="entry name" value="Tryp_SPc"/>
    <property type="match status" value="1"/>
</dbReference>
<reference evidence="7 9" key="2">
    <citation type="journal article" date="2013" name="Nature">
        <title>Insights into bilaterian evolution from three spiralian genomes.</title>
        <authorList>
            <person name="Simakov O."/>
            <person name="Marletaz F."/>
            <person name="Cho S.J."/>
            <person name="Edsinger-Gonzales E."/>
            <person name="Havlak P."/>
            <person name="Hellsten U."/>
            <person name="Kuo D.H."/>
            <person name="Larsson T."/>
            <person name="Lv J."/>
            <person name="Arendt D."/>
            <person name="Savage R."/>
            <person name="Osoegawa K."/>
            <person name="de Jong P."/>
            <person name="Grimwood J."/>
            <person name="Chapman J.A."/>
            <person name="Shapiro H."/>
            <person name="Aerts A."/>
            <person name="Otillar R.P."/>
            <person name="Terry A.Y."/>
            <person name="Boore J.L."/>
            <person name="Grigoriev I.V."/>
            <person name="Lindberg D.R."/>
            <person name="Seaver E.C."/>
            <person name="Weisblat D.A."/>
            <person name="Putnam N.H."/>
            <person name="Rokhsar D.S."/>
        </authorList>
    </citation>
    <scope>NUCLEOTIDE SEQUENCE</scope>
    <source>
        <strain evidence="7 9">I ESC-2004</strain>
    </source>
</reference>
<accession>R7URY6</accession>
<dbReference type="EnsemblMetazoa" id="CapteT18116">
    <property type="protein sequence ID" value="CapteP18116"/>
    <property type="gene ID" value="CapteG18116"/>
</dbReference>
<dbReference type="InterPro" id="IPR001254">
    <property type="entry name" value="Trypsin_dom"/>
</dbReference>
<evidence type="ECO:0000313" key="7">
    <source>
        <dbReference type="EMBL" id="ELU06672.1"/>
    </source>
</evidence>
<dbReference type="PANTHER" id="PTHR24252">
    <property type="entry name" value="ACROSIN-RELATED"/>
    <property type="match status" value="1"/>
</dbReference>
<dbReference type="FunFam" id="2.40.10.10:FF:000003">
    <property type="entry name" value="Transmembrane serine protease 3"/>
    <property type="match status" value="1"/>
</dbReference>
<dbReference type="MEROPS" id="S01.079"/>
<evidence type="ECO:0000256" key="3">
    <source>
        <dbReference type="ARBA" id="ARBA00022825"/>
    </source>
</evidence>
<sequence length="264" mass="28015">MHIRLRSCTEAETTPTVECGVPLVPPSINSRIIGGSEAVAHSWPWQARVVAAGVECGGSLIDTQFVITAAHCLATNTDPNSWTVILGDHDRRLVEENQETLDVVATIIHSGYDPSTNANDIALLKLKSPVVYTNAISPLCLPEVGDSFADGTECVVTGWGLTSSRATSLSQVLNQVRIPLVSRARCIEYHGDIILRSMICAGLDEGGRDTCQGDSGGPLACKSKGRYVLTGLTSFGRGCAEPESPGVYTRLSSFTAWVADNAIA</sequence>
<dbReference type="Proteomes" id="UP000014760">
    <property type="component" value="Unassembled WGS sequence"/>
</dbReference>
<evidence type="ECO:0000256" key="2">
    <source>
        <dbReference type="ARBA" id="ARBA00022801"/>
    </source>
</evidence>
<dbReference type="Gene3D" id="2.40.10.10">
    <property type="entry name" value="Trypsin-like serine proteases"/>
    <property type="match status" value="1"/>
</dbReference>
<dbReference type="PRINTS" id="PR00722">
    <property type="entry name" value="CHYMOTRYPSIN"/>
</dbReference>